<feature type="domain" description="HTH araC/xylS-type" evidence="8">
    <location>
        <begin position="175"/>
        <end position="273"/>
    </location>
</feature>
<dbReference type="PROSITE" id="PS01124">
    <property type="entry name" value="HTH_ARAC_FAMILY_2"/>
    <property type="match status" value="1"/>
</dbReference>
<evidence type="ECO:0000256" key="7">
    <source>
        <dbReference type="ARBA" id="ARBA00023163"/>
    </source>
</evidence>
<accession>A0ABS4J7D8</accession>
<dbReference type="Gene3D" id="2.60.120.10">
    <property type="entry name" value="Jelly Rolls"/>
    <property type="match status" value="1"/>
</dbReference>
<dbReference type="EMBL" id="JAGGLB010000038">
    <property type="protein sequence ID" value="MBP1995753.1"/>
    <property type="molecule type" value="Genomic_DNA"/>
</dbReference>
<dbReference type="InterPro" id="IPR018062">
    <property type="entry name" value="HTH_AraC-typ_CS"/>
</dbReference>
<evidence type="ECO:0000313" key="11">
    <source>
        <dbReference type="Proteomes" id="UP001519287"/>
    </source>
</evidence>
<dbReference type="SMART" id="SM00342">
    <property type="entry name" value="HTH_ARAC"/>
    <property type="match status" value="1"/>
</dbReference>
<comment type="similarity">
    <text evidence="2">Belongs to the bacterial solute-binding protein 8 family.</text>
</comment>
<gene>
    <name evidence="10" type="ORF">J2Z66_007395</name>
</gene>
<sequence length="542" mass="60892">MTGVSLPFRTCLFTLLEVEYKRYPAGSRTEKLLVQDYTLIGIMQGTGTGLIDGKRSRLTKGGCFLIPPATMLETENAGAEELGLYRLTFRMKRVEVSECESAQELAPPELFPLAGKLNIQPFGQWSTMLGELHKYESQGEGLESFKQHIRLQELLYYLCERNLIQAESDPRSAVSQTIDEMHADLSKTVNIKNLAERAKIGTRQYTYLFKELTGQSPLDYVTQLRINQAKKQLLVSNDHLNTIARNAGFQDVYYFSRRFKQVVGLSPKHFVSKRRRELRVVALYYSGILTAMGVKPVGANLTWWGGSTFLKEIEADIVDVGATPSLGMIAGLEPDLILMNSNNLAEYDQLSKIAPSVLIPYDGNRSIYEDTRLVGELINNPRAAEQFIVRYEKKAALSRAKIASAGIANESKTAAIIRIEGNGSMFSVFGDNYGRSGWAIYRGFQFKAPRKVQQIIESGAQVEQRLPIRLLPEYAAAADFLFVINEGEGVELVSRSVEWNQLPAVVHDRIFELNKEMFSYADPVSIEAQLELLTDLLLERRT</sequence>
<evidence type="ECO:0000256" key="2">
    <source>
        <dbReference type="ARBA" id="ARBA00008814"/>
    </source>
</evidence>
<dbReference type="SUPFAM" id="SSF53807">
    <property type="entry name" value="Helical backbone' metal receptor"/>
    <property type="match status" value="1"/>
</dbReference>
<dbReference type="SUPFAM" id="SSF51215">
    <property type="entry name" value="Regulatory protein AraC"/>
    <property type="match status" value="1"/>
</dbReference>
<dbReference type="PANTHER" id="PTHR30532:SF26">
    <property type="entry name" value="IRON(3+)-HYDROXAMATE-BINDING PROTEIN FHUD"/>
    <property type="match status" value="1"/>
</dbReference>
<dbReference type="Gene3D" id="1.10.10.60">
    <property type="entry name" value="Homeodomain-like"/>
    <property type="match status" value="2"/>
</dbReference>
<dbReference type="InterPro" id="IPR037923">
    <property type="entry name" value="HTH-like"/>
</dbReference>
<keyword evidence="4" id="KW-0732">Signal</keyword>
<keyword evidence="3" id="KW-0813">Transport</keyword>
<comment type="subcellular location">
    <subcellularLocation>
        <location evidence="1">Cell envelope</location>
    </subcellularLocation>
</comment>
<evidence type="ECO:0000313" key="10">
    <source>
        <dbReference type="EMBL" id="MBP1995753.1"/>
    </source>
</evidence>
<dbReference type="PANTHER" id="PTHR30532">
    <property type="entry name" value="IRON III DICITRATE-BINDING PERIPLASMIC PROTEIN"/>
    <property type="match status" value="1"/>
</dbReference>
<dbReference type="Proteomes" id="UP001519287">
    <property type="component" value="Unassembled WGS sequence"/>
</dbReference>
<reference evidence="10 11" key="1">
    <citation type="submission" date="2021-03" db="EMBL/GenBank/DDBJ databases">
        <title>Genomic Encyclopedia of Type Strains, Phase IV (KMG-IV): sequencing the most valuable type-strain genomes for metagenomic binning, comparative biology and taxonomic classification.</title>
        <authorList>
            <person name="Goeker M."/>
        </authorList>
    </citation>
    <scope>NUCLEOTIDE SEQUENCE [LARGE SCALE GENOMIC DNA]</scope>
    <source>
        <strain evidence="10 11">DSM 26048</strain>
    </source>
</reference>
<dbReference type="Gene3D" id="3.40.50.1980">
    <property type="entry name" value="Nitrogenase molybdenum iron protein domain"/>
    <property type="match status" value="2"/>
</dbReference>
<dbReference type="InterPro" id="IPR002491">
    <property type="entry name" value="ABC_transptr_periplasmic_BD"/>
</dbReference>
<dbReference type="PROSITE" id="PS50983">
    <property type="entry name" value="FE_B12_PBP"/>
    <property type="match status" value="1"/>
</dbReference>
<dbReference type="InterPro" id="IPR018060">
    <property type="entry name" value="HTH_AraC"/>
</dbReference>
<dbReference type="Pfam" id="PF01497">
    <property type="entry name" value="Peripla_BP_2"/>
    <property type="match status" value="1"/>
</dbReference>
<evidence type="ECO:0000256" key="6">
    <source>
        <dbReference type="ARBA" id="ARBA00023125"/>
    </source>
</evidence>
<name>A0ABS4J7D8_9BACL</name>
<dbReference type="InterPro" id="IPR003313">
    <property type="entry name" value="AraC-bd"/>
</dbReference>
<dbReference type="Pfam" id="PF12833">
    <property type="entry name" value="HTH_18"/>
    <property type="match status" value="1"/>
</dbReference>
<dbReference type="SUPFAM" id="SSF46689">
    <property type="entry name" value="Homeodomain-like"/>
    <property type="match status" value="1"/>
</dbReference>
<comment type="caution">
    <text evidence="10">The sequence shown here is derived from an EMBL/GenBank/DDBJ whole genome shotgun (WGS) entry which is preliminary data.</text>
</comment>
<dbReference type="InterPro" id="IPR051313">
    <property type="entry name" value="Bact_iron-sidero_bind"/>
</dbReference>
<feature type="domain" description="Fe/B12 periplasmic-binding" evidence="9">
    <location>
        <begin position="277"/>
        <end position="541"/>
    </location>
</feature>
<evidence type="ECO:0000256" key="5">
    <source>
        <dbReference type="ARBA" id="ARBA00023015"/>
    </source>
</evidence>
<keyword evidence="7" id="KW-0804">Transcription</keyword>
<proteinExistence type="inferred from homology"/>
<dbReference type="RefSeq" id="WP_245376096.1">
    <property type="nucleotide sequence ID" value="NZ_JAGGLB010000038.1"/>
</dbReference>
<evidence type="ECO:0000256" key="1">
    <source>
        <dbReference type="ARBA" id="ARBA00004196"/>
    </source>
</evidence>
<keyword evidence="6" id="KW-0238">DNA-binding</keyword>
<evidence type="ECO:0000256" key="3">
    <source>
        <dbReference type="ARBA" id="ARBA00022448"/>
    </source>
</evidence>
<evidence type="ECO:0000259" key="9">
    <source>
        <dbReference type="PROSITE" id="PS50983"/>
    </source>
</evidence>
<dbReference type="InterPro" id="IPR014710">
    <property type="entry name" value="RmlC-like_jellyroll"/>
</dbReference>
<keyword evidence="11" id="KW-1185">Reference proteome</keyword>
<dbReference type="PROSITE" id="PS00041">
    <property type="entry name" value="HTH_ARAC_FAMILY_1"/>
    <property type="match status" value="1"/>
</dbReference>
<evidence type="ECO:0000256" key="4">
    <source>
        <dbReference type="ARBA" id="ARBA00022729"/>
    </source>
</evidence>
<keyword evidence="5" id="KW-0805">Transcription regulation</keyword>
<dbReference type="Pfam" id="PF02311">
    <property type="entry name" value="AraC_binding"/>
    <property type="match status" value="1"/>
</dbReference>
<protein>
    <submittedName>
        <fullName evidence="10">Iron complex transport system substrate-binding protein</fullName>
    </submittedName>
</protein>
<dbReference type="InterPro" id="IPR009057">
    <property type="entry name" value="Homeodomain-like_sf"/>
</dbReference>
<evidence type="ECO:0000259" key="8">
    <source>
        <dbReference type="PROSITE" id="PS01124"/>
    </source>
</evidence>
<organism evidence="10 11">
    <name type="scientific">Paenibacillus eucommiae</name>
    <dbReference type="NCBI Taxonomy" id="1355755"/>
    <lineage>
        <taxon>Bacteria</taxon>
        <taxon>Bacillati</taxon>
        <taxon>Bacillota</taxon>
        <taxon>Bacilli</taxon>
        <taxon>Bacillales</taxon>
        <taxon>Paenibacillaceae</taxon>
        <taxon>Paenibacillus</taxon>
    </lineage>
</organism>